<dbReference type="GO" id="GO:0003824">
    <property type="term" value="F:catalytic activity"/>
    <property type="evidence" value="ECO:0007669"/>
    <property type="project" value="InterPro"/>
</dbReference>
<feature type="domain" description="Radical SAM core" evidence="8">
    <location>
        <begin position="304"/>
        <end position="576"/>
    </location>
</feature>
<dbReference type="InterPro" id="IPR007197">
    <property type="entry name" value="rSAM"/>
</dbReference>
<dbReference type="PANTHER" id="PTHR32331:SF0">
    <property type="entry name" value="UPF0313 PROTEIN YGIQ"/>
    <property type="match status" value="1"/>
</dbReference>
<comment type="cofactor">
    <cofactor evidence="6">
        <name>[4Fe-4S] cluster</name>
        <dbReference type="ChEBI" id="CHEBI:49883"/>
    </cofactor>
    <text evidence="6">Binds 1 [4Fe-4S] cluster. The cluster is coordinated with 3 cysteines and an exchangeable S-adenosyl-L-methionine.</text>
</comment>
<dbReference type="SFLD" id="SFLDG01069">
    <property type="entry name" value="UPF0313"/>
    <property type="match status" value="1"/>
</dbReference>
<dbReference type="NCBIfam" id="TIGR03904">
    <property type="entry name" value="SAM_YgiQ"/>
    <property type="match status" value="1"/>
</dbReference>
<proteinExistence type="inferred from homology"/>
<evidence type="ECO:0000256" key="2">
    <source>
        <dbReference type="ARBA" id="ARBA00022691"/>
    </source>
</evidence>
<dbReference type="AlphaFoldDB" id="A0A6N3BS32"/>
<evidence type="ECO:0000256" key="6">
    <source>
        <dbReference type="HAMAP-Rule" id="MF_01251"/>
    </source>
</evidence>
<evidence type="ECO:0000256" key="7">
    <source>
        <dbReference type="SAM" id="MobiDB-lite"/>
    </source>
</evidence>
<keyword evidence="2 6" id="KW-0949">S-adenosyl-L-methionine</keyword>
<name>A0A6N3BS32_9FIRM</name>
<dbReference type="InterPro" id="IPR013704">
    <property type="entry name" value="UPF0313_N"/>
</dbReference>
<dbReference type="EMBL" id="CACRUE010000026">
    <property type="protein sequence ID" value="VYU05419.1"/>
    <property type="molecule type" value="Genomic_DNA"/>
</dbReference>
<protein>
    <recommendedName>
        <fullName evidence="8">Radical SAM core domain-containing protein</fullName>
    </recommendedName>
</protein>
<dbReference type="PROSITE" id="PS51918">
    <property type="entry name" value="RADICAL_SAM"/>
    <property type="match status" value="1"/>
</dbReference>
<dbReference type="InterPro" id="IPR058240">
    <property type="entry name" value="rSAM_sf"/>
</dbReference>
<dbReference type="PANTHER" id="PTHR32331">
    <property type="entry name" value="UPF0313 PROTEIN YGIQ"/>
    <property type="match status" value="1"/>
</dbReference>
<dbReference type="InterPro" id="IPR023404">
    <property type="entry name" value="rSAM_horseshoe"/>
</dbReference>
<keyword evidence="3 6" id="KW-0479">Metal-binding</keyword>
<dbReference type="InterPro" id="IPR024560">
    <property type="entry name" value="UPF0313_C"/>
</dbReference>
<dbReference type="GO" id="GO:0005506">
    <property type="term" value="F:iron ion binding"/>
    <property type="evidence" value="ECO:0007669"/>
    <property type="project" value="UniProtKB-UniRule"/>
</dbReference>
<dbReference type="SMART" id="SM00729">
    <property type="entry name" value="Elp3"/>
    <property type="match status" value="1"/>
</dbReference>
<evidence type="ECO:0000256" key="3">
    <source>
        <dbReference type="ARBA" id="ARBA00022723"/>
    </source>
</evidence>
<dbReference type="SFLD" id="SFLDS00029">
    <property type="entry name" value="Radical_SAM"/>
    <property type="match status" value="1"/>
</dbReference>
<feature type="region of interest" description="Disordered" evidence="7">
    <location>
        <begin position="608"/>
        <end position="687"/>
    </location>
</feature>
<organism evidence="9">
    <name type="scientific">Intestinibacter bartlettii</name>
    <dbReference type="NCBI Taxonomy" id="261299"/>
    <lineage>
        <taxon>Bacteria</taxon>
        <taxon>Bacillati</taxon>
        <taxon>Bacillota</taxon>
        <taxon>Clostridia</taxon>
        <taxon>Peptostreptococcales</taxon>
        <taxon>Peptostreptococcaceae</taxon>
        <taxon>Intestinibacter</taxon>
    </lineage>
</organism>
<dbReference type="GO" id="GO:0051539">
    <property type="term" value="F:4 iron, 4 sulfur cluster binding"/>
    <property type="evidence" value="ECO:0007669"/>
    <property type="project" value="UniProtKB-KW"/>
</dbReference>
<evidence type="ECO:0000256" key="4">
    <source>
        <dbReference type="ARBA" id="ARBA00023004"/>
    </source>
</evidence>
<evidence type="ECO:0000256" key="1">
    <source>
        <dbReference type="ARBA" id="ARBA00022485"/>
    </source>
</evidence>
<dbReference type="InterPro" id="IPR022946">
    <property type="entry name" value="UPF0313"/>
</dbReference>
<feature type="binding site" evidence="6">
    <location>
        <position position="319"/>
    </location>
    <ligand>
        <name>[4Fe-4S] cluster</name>
        <dbReference type="ChEBI" id="CHEBI:49883"/>
        <note>4Fe-4S-S-AdoMet</note>
    </ligand>
</feature>
<accession>A0A6N3BS32</accession>
<keyword evidence="1 6" id="KW-0004">4Fe-4S</keyword>
<dbReference type="InterPro" id="IPR006638">
    <property type="entry name" value="Elp3/MiaA/NifB-like_rSAM"/>
</dbReference>
<sequence length="687" mass="77868">MIFNLESGETVNNKFLPISKADMEERGWDELDFIVVTADAYVDHHSFGTAIISRVLEKEGYKVGIIAQPNWKSTEDFMKLGKPRLGFLVNAGNMDSMVNHYSVSKRARDKDLYSPGGKMGYRPDRATIVYCNKIREAYKHVPIVIGGIEASLRRFAHYDYWSDRVRNSILIDSGADLLIYGMGEKPIVNVANALNDGFDPKYISFIDGTCYLADSLDEVYGDYVLLPSMEEVSTDKRKYAEAFKIQYDEQDPYRGKMLVQQHGVKYLVQNRPEKPLNREELDRVYALPYAKTYHPIYESMGGIPAINEVKFSIVNNRGCFGSCSFCAITFHQGRAVQSRSHESILEEAKEITHLPDFKGYIHDVGGPTANFRGPACNKQVTKGACKNRQCLDPSPCKNLKVDHTDYIELLRKVRNVPGVKKVFVRSGIRYDYVMADKDNKFLRELIKHHVSGQLKVAPEHVAEEVLHYMQKPAGETYEKFRQKYFDINRQLGMNQYLIPYLMSSHPGSTLNSAIELAEYLRDIHYQPEQVQDFYPTPGTLSTAMFYTGLDPRDMKPVYVPKSREEKAMQRALLQFSQPRNYDLVHKALVEAGREDLIGFGPRCLIKPRGEFRDFGNSKGGNKGSKNGKGKKEANGNKGSKNSRDSRNSNNRKSSPRGNDTRNAGRNNGGKNSGRGKSSGKNSKRRPR</sequence>
<reference evidence="9" key="1">
    <citation type="submission" date="2019-11" db="EMBL/GenBank/DDBJ databases">
        <authorList>
            <person name="Feng L."/>
        </authorList>
    </citation>
    <scope>NUCLEOTIDE SEQUENCE</scope>
    <source>
        <strain evidence="9">IbartlettiiLFYP30</strain>
    </source>
</reference>
<evidence type="ECO:0000256" key="5">
    <source>
        <dbReference type="ARBA" id="ARBA00023014"/>
    </source>
</evidence>
<dbReference type="HAMAP" id="MF_01251">
    <property type="entry name" value="UPF0313"/>
    <property type="match status" value="1"/>
</dbReference>
<keyword evidence="4 6" id="KW-0408">Iron</keyword>
<evidence type="ECO:0000313" key="9">
    <source>
        <dbReference type="EMBL" id="VYU05419.1"/>
    </source>
</evidence>
<feature type="binding site" evidence="6">
    <location>
        <position position="323"/>
    </location>
    <ligand>
        <name>[4Fe-4S] cluster</name>
        <dbReference type="ChEBI" id="CHEBI:49883"/>
        <note>4Fe-4S-S-AdoMet</note>
    </ligand>
</feature>
<evidence type="ECO:0000259" key="8">
    <source>
        <dbReference type="PROSITE" id="PS51918"/>
    </source>
</evidence>
<dbReference type="Pfam" id="PF08497">
    <property type="entry name" value="Radical_SAM_N"/>
    <property type="match status" value="1"/>
</dbReference>
<feature type="binding site" evidence="6">
    <location>
        <position position="326"/>
    </location>
    <ligand>
        <name>[4Fe-4S] cluster</name>
        <dbReference type="ChEBI" id="CHEBI:49883"/>
        <note>4Fe-4S-S-AdoMet</note>
    </ligand>
</feature>
<keyword evidence="5 6" id="KW-0411">Iron-sulfur</keyword>
<feature type="compositionally biased region" description="Low complexity" evidence="7">
    <location>
        <begin position="647"/>
        <end position="657"/>
    </location>
</feature>
<dbReference type="Gene3D" id="3.80.30.20">
    <property type="entry name" value="tm_1862 like domain"/>
    <property type="match status" value="1"/>
</dbReference>
<dbReference type="Pfam" id="PF11842">
    <property type="entry name" value="DUF3362"/>
    <property type="match status" value="1"/>
</dbReference>
<dbReference type="SUPFAM" id="SSF102114">
    <property type="entry name" value="Radical SAM enzymes"/>
    <property type="match status" value="1"/>
</dbReference>
<comment type="similarity">
    <text evidence="6">Belongs to the UPF0313 family.</text>
</comment>
<gene>
    <name evidence="9" type="ORF">IBLFYP30_01622</name>
</gene>